<dbReference type="AlphaFoldDB" id="A0A2A2KLX2"/>
<dbReference type="EMBL" id="LIAE01008246">
    <property type="protein sequence ID" value="PAV74974.1"/>
    <property type="molecule type" value="Genomic_DNA"/>
</dbReference>
<evidence type="ECO:0000313" key="1">
    <source>
        <dbReference type="EMBL" id="PAV74974.1"/>
    </source>
</evidence>
<reference evidence="1 2" key="1">
    <citation type="journal article" date="2017" name="Curr. Biol.">
        <title>Genome architecture and evolution of a unichromosomal asexual nematode.</title>
        <authorList>
            <person name="Fradin H."/>
            <person name="Zegar C."/>
            <person name="Gutwein M."/>
            <person name="Lucas J."/>
            <person name="Kovtun M."/>
            <person name="Corcoran D."/>
            <person name="Baugh L.R."/>
            <person name="Kiontke K."/>
            <person name="Gunsalus K."/>
            <person name="Fitch D.H."/>
            <person name="Piano F."/>
        </authorList>
    </citation>
    <scope>NUCLEOTIDE SEQUENCE [LARGE SCALE GENOMIC DNA]</scope>
    <source>
        <strain evidence="1">PF1309</strain>
    </source>
</reference>
<gene>
    <name evidence="1" type="ORF">WR25_10183</name>
</gene>
<name>A0A2A2KLX2_9BILA</name>
<proteinExistence type="predicted"/>
<protein>
    <submittedName>
        <fullName evidence="1">Uncharacterized protein</fullName>
    </submittedName>
</protein>
<accession>A0A2A2KLX2</accession>
<evidence type="ECO:0000313" key="2">
    <source>
        <dbReference type="Proteomes" id="UP000218231"/>
    </source>
</evidence>
<keyword evidence="2" id="KW-1185">Reference proteome</keyword>
<sequence>MHKDSTLLQFRSPLYIVNNNRGILLNSQRSISHQTLQPRVLAWAEESDSACIPDQATCQRNDEFRNSSVTLQEFELLPHNARYGSTSCVNHSWHRYDGVHCFDDDSHHDLHDTWLHFVHGDIYNDHIQYYNWMCPSILMLWSMRTAWDYAPLPQQCAIYQDFTANSKA</sequence>
<comment type="caution">
    <text evidence="1">The sequence shown here is derived from an EMBL/GenBank/DDBJ whole genome shotgun (WGS) entry which is preliminary data.</text>
</comment>
<dbReference type="Proteomes" id="UP000218231">
    <property type="component" value="Unassembled WGS sequence"/>
</dbReference>
<organism evidence="1 2">
    <name type="scientific">Diploscapter pachys</name>
    <dbReference type="NCBI Taxonomy" id="2018661"/>
    <lineage>
        <taxon>Eukaryota</taxon>
        <taxon>Metazoa</taxon>
        <taxon>Ecdysozoa</taxon>
        <taxon>Nematoda</taxon>
        <taxon>Chromadorea</taxon>
        <taxon>Rhabditida</taxon>
        <taxon>Rhabditina</taxon>
        <taxon>Rhabditomorpha</taxon>
        <taxon>Rhabditoidea</taxon>
        <taxon>Rhabditidae</taxon>
        <taxon>Diploscapter</taxon>
    </lineage>
</organism>